<dbReference type="RefSeq" id="XP_021856442.2">
    <property type="nucleotide sequence ID" value="XM_022000750.2"/>
</dbReference>
<reference evidence="2 3" key="2">
    <citation type="submission" date="2025-05" db="UniProtKB">
        <authorList>
            <consortium name="RefSeq"/>
        </authorList>
    </citation>
    <scope>IDENTIFICATION</scope>
    <source>
        <tissue evidence="2 3">Leaf</tissue>
    </source>
</reference>
<dbReference type="RefSeq" id="XP_056683082.1">
    <property type="nucleotide sequence ID" value="XM_056827104.1"/>
</dbReference>
<dbReference type="GeneID" id="110795732"/>
<evidence type="ECO:0000313" key="2">
    <source>
        <dbReference type="RefSeq" id="XP_021856442.2"/>
    </source>
</evidence>
<dbReference type="RefSeq" id="XP_056683083.1">
    <property type="nucleotide sequence ID" value="XM_056827105.1"/>
</dbReference>
<accession>A0A9R0IWI4</accession>
<organism evidence="1 2">
    <name type="scientific">Spinacia oleracea</name>
    <name type="common">Spinach</name>
    <dbReference type="NCBI Taxonomy" id="3562"/>
    <lineage>
        <taxon>Eukaryota</taxon>
        <taxon>Viridiplantae</taxon>
        <taxon>Streptophyta</taxon>
        <taxon>Embryophyta</taxon>
        <taxon>Tracheophyta</taxon>
        <taxon>Spermatophyta</taxon>
        <taxon>Magnoliopsida</taxon>
        <taxon>eudicotyledons</taxon>
        <taxon>Gunneridae</taxon>
        <taxon>Pentapetalae</taxon>
        <taxon>Caryophyllales</taxon>
        <taxon>Chenopodiaceae</taxon>
        <taxon>Chenopodioideae</taxon>
        <taxon>Anserineae</taxon>
        <taxon>Spinacia</taxon>
    </lineage>
</organism>
<reference evidence="1" key="1">
    <citation type="journal article" date="2021" name="Nat. Commun.">
        <title>Genomic analyses provide insights into spinach domestication and the genetic basis of agronomic traits.</title>
        <authorList>
            <person name="Cai X."/>
            <person name="Sun X."/>
            <person name="Xu C."/>
            <person name="Sun H."/>
            <person name="Wang X."/>
            <person name="Ge C."/>
            <person name="Zhang Z."/>
            <person name="Wang Q."/>
            <person name="Fei Z."/>
            <person name="Jiao C."/>
            <person name="Wang Q."/>
        </authorList>
    </citation>
    <scope>NUCLEOTIDE SEQUENCE [LARGE SCALE GENOMIC DNA]</scope>
    <source>
        <strain evidence="1">cv. Varoflay</strain>
    </source>
</reference>
<dbReference type="AlphaFoldDB" id="A0A9R0IWI4"/>
<gene>
    <name evidence="2 3 4 5" type="primary">LOC110795732</name>
</gene>
<dbReference type="KEGG" id="soe:110795732"/>
<keyword evidence="1" id="KW-1185">Reference proteome</keyword>
<evidence type="ECO:0000313" key="3">
    <source>
        <dbReference type="RefSeq" id="XP_056683082.1"/>
    </source>
</evidence>
<protein>
    <submittedName>
        <fullName evidence="2 3">Uncharacterized protein isoform X1</fullName>
    </submittedName>
</protein>
<evidence type="ECO:0000313" key="5">
    <source>
        <dbReference type="RefSeq" id="XP_056683084.1"/>
    </source>
</evidence>
<dbReference type="RefSeq" id="XP_056683084.1">
    <property type="nucleotide sequence ID" value="XM_056827106.1"/>
</dbReference>
<proteinExistence type="predicted"/>
<name>A0A9R0IWI4_SPIOL</name>
<sequence>MVPKKILQMRIKYAISRRYGLDGIGDRQHQIAFCVFSRRSSGFSHMEDSLPALNLVLMAVRSGQVRSPFLLDLLSMEVQVSYCASAARIHATLVQKKSMFIPTLIRFAFDKGTMKMDDVATIGVTFGSLSLSLSWNIHLQKRQGH</sequence>
<evidence type="ECO:0000313" key="1">
    <source>
        <dbReference type="Proteomes" id="UP000813463"/>
    </source>
</evidence>
<evidence type="ECO:0000313" key="4">
    <source>
        <dbReference type="RefSeq" id="XP_056683083.1"/>
    </source>
</evidence>
<dbReference type="Proteomes" id="UP000813463">
    <property type="component" value="Chromosome 4"/>
</dbReference>